<evidence type="ECO:0000313" key="9">
    <source>
        <dbReference type="EMBL" id="MFC3688254.1"/>
    </source>
</evidence>
<keyword evidence="3 7" id="KW-0812">Transmembrane</keyword>
<evidence type="ECO:0000256" key="3">
    <source>
        <dbReference type="ARBA" id="ARBA00022692"/>
    </source>
</evidence>
<dbReference type="Proteomes" id="UP001595685">
    <property type="component" value="Unassembled WGS sequence"/>
</dbReference>
<comment type="similarity">
    <text evidence="6">Belongs to the ABC-4 integral membrane protein family.</text>
</comment>
<feature type="transmembrane region" description="Helical" evidence="7">
    <location>
        <begin position="312"/>
        <end position="338"/>
    </location>
</feature>
<evidence type="ECO:0000313" key="10">
    <source>
        <dbReference type="Proteomes" id="UP001595685"/>
    </source>
</evidence>
<comment type="subcellular location">
    <subcellularLocation>
        <location evidence="1">Cell membrane</location>
        <topology evidence="1">Multi-pass membrane protein</topology>
    </subcellularLocation>
</comment>
<name>A0ABV7WEL2_9MICO</name>
<feature type="domain" description="ABC3 transporter permease C-terminal" evidence="8">
    <location>
        <begin position="263"/>
        <end position="382"/>
    </location>
</feature>
<keyword evidence="5 7" id="KW-0472">Membrane</keyword>
<evidence type="ECO:0000256" key="2">
    <source>
        <dbReference type="ARBA" id="ARBA00022475"/>
    </source>
</evidence>
<evidence type="ECO:0000256" key="1">
    <source>
        <dbReference type="ARBA" id="ARBA00004651"/>
    </source>
</evidence>
<organism evidence="9 10">
    <name type="scientific">Aquipuribacter hungaricus</name>
    <dbReference type="NCBI Taxonomy" id="545624"/>
    <lineage>
        <taxon>Bacteria</taxon>
        <taxon>Bacillati</taxon>
        <taxon>Actinomycetota</taxon>
        <taxon>Actinomycetes</taxon>
        <taxon>Micrococcales</taxon>
        <taxon>Intrasporangiaceae</taxon>
        <taxon>Aquipuribacter</taxon>
    </lineage>
</organism>
<evidence type="ECO:0000256" key="6">
    <source>
        <dbReference type="ARBA" id="ARBA00038076"/>
    </source>
</evidence>
<feature type="transmembrane region" description="Helical" evidence="7">
    <location>
        <begin position="811"/>
        <end position="831"/>
    </location>
</feature>
<dbReference type="PANTHER" id="PTHR30572:SF4">
    <property type="entry name" value="ABC TRANSPORTER PERMEASE YTRF"/>
    <property type="match status" value="1"/>
</dbReference>
<evidence type="ECO:0000256" key="7">
    <source>
        <dbReference type="SAM" id="Phobius"/>
    </source>
</evidence>
<feature type="transmembrane region" description="Helical" evidence="7">
    <location>
        <begin position="484"/>
        <end position="507"/>
    </location>
</feature>
<dbReference type="InterPro" id="IPR050250">
    <property type="entry name" value="Macrolide_Exporter_MacB"/>
</dbReference>
<dbReference type="EMBL" id="JBHRWW010000004">
    <property type="protein sequence ID" value="MFC3688254.1"/>
    <property type="molecule type" value="Genomic_DNA"/>
</dbReference>
<proteinExistence type="inferred from homology"/>
<dbReference type="PANTHER" id="PTHR30572">
    <property type="entry name" value="MEMBRANE COMPONENT OF TRANSPORTER-RELATED"/>
    <property type="match status" value="1"/>
</dbReference>
<dbReference type="Pfam" id="PF02687">
    <property type="entry name" value="FtsX"/>
    <property type="match status" value="2"/>
</dbReference>
<evidence type="ECO:0000256" key="5">
    <source>
        <dbReference type="ARBA" id="ARBA00023136"/>
    </source>
</evidence>
<keyword evidence="10" id="KW-1185">Reference proteome</keyword>
<sequence length="849" mass="82926">MRQLALARLRRTPGRYLACALAVALAVAFAVLVQLAGDAMAQVVRDGDTASVAGADIAVEAGWGEPGADAAVARVADLPGVAAVHRAGSVVRGAELPRAAGQPSVVVAAAPPEGALRWPELLDGRWPAAPGEVAVSGGTRVGEQVVVVGEPVVDEAGELVSDGGRLELEVVGVVDVGYAADFPLDALFLEPGQALRTGAGQGELLVAAAPGTDPAALRDAVAAAVGPESAAPLGEVLTGEELRDSRAASSAVLVLSLRTAVGAFAALAVAVAVVVVSNTYSVLLAQRVREQALLRCIGATRRDLWRAGTTEAVLLGAVAGVVGLLTGWGLAVLTRAVVGDRVPGDGLDLPVPGLVEVVGAPLLGAVAAVVASVAALVRAGQVSPLAALRPVEAVGETARTSLLRTVLGLLLVVAGGAGTVVGALGGSVGLALPAALLAFVGVLVLGRLLLPVVARLLGGLARAAGGPAGALAAASVGRHPRRTAATAGAVLIGVTLAVTAAVGAGSLRATTTAELEAYTPVDVTVTAPDLDDDGATALAVEAAGVEGVGASTAAQAGPVVVARVEAGGGEPEVASYTQALAGDLTDVLPEADVPPDAGTVVLSAAEAELLRVATGDQVTVGPDSPEALGAPGAPVPAALVVVVDADTPVDVQLAPATAASVGAAPAVLVALVDGLGHEQVEARVDALTAAVLSAEPDAVLDAPVLLLGSVQQTFDVLLAVVTGMLGVTVVIALVGVSNTLSLSLVERGQENALLRALGLSRSRLRAMVAWEALVLGAVGAVVGLVLGVLFGVAGTWSLLGGPSEAVVAVPWAWLVGLVVVVAGVAVGASLLPAHRASAAAPAGALGAAG</sequence>
<feature type="transmembrane region" description="Helical" evidence="7">
    <location>
        <begin position="716"/>
        <end position="745"/>
    </location>
</feature>
<comment type="caution">
    <text evidence="9">The sequence shown here is derived from an EMBL/GenBank/DDBJ whole genome shotgun (WGS) entry which is preliminary data.</text>
</comment>
<keyword evidence="4 7" id="KW-1133">Transmembrane helix</keyword>
<reference evidence="10" key="1">
    <citation type="journal article" date="2019" name="Int. J. Syst. Evol. Microbiol.">
        <title>The Global Catalogue of Microorganisms (GCM) 10K type strain sequencing project: providing services to taxonomists for standard genome sequencing and annotation.</title>
        <authorList>
            <consortium name="The Broad Institute Genomics Platform"/>
            <consortium name="The Broad Institute Genome Sequencing Center for Infectious Disease"/>
            <person name="Wu L."/>
            <person name="Ma J."/>
        </authorList>
    </citation>
    <scope>NUCLEOTIDE SEQUENCE [LARGE SCALE GENOMIC DNA]</scope>
    <source>
        <strain evidence="10">NCAIM B.02333</strain>
    </source>
</reference>
<feature type="transmembrane region" description="Helical" evidence="7">
    <location>
        <begin position="358"/>
        <end position="380"/>
    </location>
</feature>
<feature type="domain" description="ABC3 transporter permease C-terminal" evidence="8">
    <location>
        <begin position="724"/>
        <end position="838"/>
    </location>
</feature>
<dbReference type="RefSeq" id="WP_376985474.1">
    <property type="nucleotide sequence ID" value="NZ_JBHRWW010000004.1"/>
</dbReference>
<dbReference type="InterPro" id="IPR003838">
    <property type="entry name" value="ABC3_permease_C"/>
</dbReference>
<feature type="transmembrane region" description="Helical" evidence="7">
    <location>
        <begin position="401"/>
        <end position="424"/>
    </location>
</feature>
<accession>A0ABV7WEL2</accession>
<feature type="transmembrane region" description="Helical" evidence="7">
    <location>
        <begin position="766"/>
        <end position="799"/>
    </location>
</feature>
<keyword evidence="2" id="KW-1003">Cell membrane</keyword>
<evidence type="ECO:0000256" key="4">
    <source>
        <dbReference type="ARBA" id="ARBA00022989"/>
    </source>
</evidence>
<gene>
    <name evidence="9" type="ORF">ACFOLH_07855</name>
</gene>
<feature type="transmembrane region" description="Helical" evidence="7">
    <location>
        <begin position="260"/>
        <end position="285"/>
    </location>
</feature>
<evidence type="ECO:0000259" key="8">
    <source>
        <dbReference type="Pfam" id="PF02687"/>
    </source>
</evidence>
<protein>
    <submittedName>
        <fullName evidence="9">FtsX-like permease family protein</fullName>
    </submittedName>
</protein>
<feature type="transmembrane region" description="Helical" evidence="7">
    <location>
        <begin position="430"/>
        <end position="450"/>
    </location>
</feature>